<dbReference type="AlphaFoldDB" id="A0A8H6C8J0"/>
<evidence type="ECO:0000256" key="1">
    <source>
        <dbReference type="SAM" id="MobiDB-lite"/>
    </source>
</evidence>
<comment type="caution">
    <text evidence="2">The sequence shown here is derived from an EMBL/GenBank/DDBJ whole genome shotgun (WGS) entry which is preliminary data.</text>
</comment>
<dbReference type="RefSeq" id="XP_037148173.1">
    <property type="nucleotide sequence ID" value="XM_037296191.1"/>
</dbReference>
<gene>
    <name evidence="2" type="ORF">HO133_005280</name>
</gene>
<keyword evidence="3" id="KW-1185">Reference proteome</keyword>
<reference evidence="2 3" key="1">
    <citation type="journal article" date="2020" name="Genomics">
        <title>Complete, high-quality genomes from long-read metagenomic sequencing of two wolf lichen thalli reveals enigmatic genome architecture.</title>
        <authorList>
            <person name="McKenzie S.K."/>
            <person name="Walston R.F."/>
            <person name="Allen J.L."/>
        </authorList>
    </citation>
    <scope>NUCLEOTIDE SEQUENCE [LARGE SCALE GENOMIC DNA]</scope>
    <source>
        <strain evidence="2">WasteWater1</strain>
    </source>
</reference>
<feature type="region of interest" description="Disordered" evidence="1">
    <location>
        <begin position="17"/>
        <end position="37"/>
    </location>
</feature>
<dbReference type="Proteomes" id="UP000593566">
    <property type="component" value="Unassembled WGS sequence"/>
</dbReference>
<evidence type="ECO:0000313" key="2">
    <source>
        <dbReference type="EMBL" id="KAF6218738.1"/>
    </source>
</evidence>
<name>A0A8H6C8J0_9LECA</name>
<evidence type="ECO:0000313" key="3">
    <source>
        <dbReference type="Proteomes" id="UP000593566"/>
    </source>
</evidence>
<dbReference type="GeneID" id="59333686"/>
<dbReference type="EMBL" id="JACCJB010000021">
    <property type="protein sequence ID" value="KAF6218738.1"/>
    <property type="molecule type" value="Genomic_DNA"/>
</dbReference>
<sequence>MAFFLINLNFIEKHHNSQSTPLIPGQPPEENKPTATNSQTMCTAKAQIAKCGHTVDYEIMIPCKNHPGSGPPCAAWDENQMNKVLLTDYPPVCIKCHLQKEKMLCRQYVDAERDLVRFAERRDGSPKEIWEERLRNGVRMQADVYELDGKVGREGAWREDTRRFDWRRV</sequence>
<accession>A0A8H6C8J0</accession>
<protein>
    <submittedName>
        <fullName evidence="2">Uncharacterized protein</fullName>
    </submittedName>
</protein>
<organism evidence="2 3">
    <name type="scientific">Letharia lupina</name>
    <dbReference type="NCBI Taxonomy" id="560253"/>
    <lineage>
        <taxon>Eukaryota</taxon>
        <taxon>Fungi</taxon>
        <taxon>Dikarya</taxon>
        <taxon>Ascomycota</taxon>
        <taxon>Pezizomycotina</taxon>
        <taxon>Lecanoromycetes</taxon>
        <taxon>OSLEUM clade</taxon>
        <taxon>Lecanoromycetidae</taxon>
        <taxon>Lecanorales</taxon>
        <taxon>Lecanorineae</taxon>
        <taxon>Parmeliaceae</taxon>
        <taxon>Letharia</taxon>
    </lineage>
</organism>
<proteinExistence type="predicted"/>